<name>A0A3R9QSB4_9BACI</name>
<proteinExistence type="predicted"/>
<reference evidence="1 2" key="1">
    <citation type="submission" date="2018-10" db="EMBL/GenBank/DDBJ databases">
        <title>Draft genome sequence of Bacillus salarius IM0101, isolated from a hypersaline soil in Inner Mongolia, China.</title>
        <authorList>
            <person name="Yamprayoonswat W."/>
            <person name="Boonvisut S."/>
            <person name="Jumpathong W."/>
            <person name="Sittihan S."/>
            <person name="Ruangsuj P."/>
            <person name="Wanthongcharoen S."/>
            <person name="Thongpramul N."/>
            <person name="Pimmason S."/>
            <person name="Yu B."/>
            <person name="Yasawong M."/>
        </authorList>
    </citation>
    <scope>NUCLEOTIDE SEQUENCE [LARGE SCALE GENOMIC DNA]</scope>
    <source>
        <strain evidence="1 2">IM0101</strain>
    </source>
</reference>
<dbReference type="NCBIfam" id="NF033727">
    <property type="entry name" value="chaperon_ArsD"/>
    <property type="match status" value="1"/>
</dbReference>
<keyword evidence="2" id="KW-1185">Reference proteome</keyword>
<sequence length="118" mass="13296">MKLEIYDPALCCSTGVCGPDVDPELTRIATDIHILQQNKQDIQRYNLAQEPEPFVQQAEIGELMEKEGTDILPVSVLNGKVVKTNAYPSREELCEWFGLNRDLLENRASPSHIDISIK</sequence>
<gene>
    <name evidence="1" type="primary">arsD</name>
    <name evidence="1" type="ORF">D7Z54_16645</name>
</gene>
<dbReference type="GO" id="GO:0045892">
    <property type="term" value="P:negative regulation of DNA-templated transcription"/>
    <property type="evidence" value="ECO:0007669"/>
    <property type="project" value="InterPro"/>
</dbReference>
<dbReference type="GO" id="GO:0046685">
    <property type="term" value="P:response to arsenic-containing substance"/>
    <property type="evidence" value="ECO:0007669"/>
    <property type="project" value="InterPro"/>
</dbReference>
<organism evidence="1 2">
    <name type="scientific">Salibacterium salarium</name>
    <dbReference type="NCBI Taxonomy" id="284579"/>
    <lineage>
        <taxon>Bacteria</taxon>
        <taxon>Bacillati</taxon>
        <taxon>Bacillota</taxon>
        <taxon>Bacilli</taxon>
        <taxon>Bacillales</taxon>
        <taxon>Bacillaceae</taxon>
    </lineage>
</organism>
<dbReference type="GO" id="GO:0003677">
    <property type="term" value="F:DNA binding"/>
    <property type="evidence" value="ECO:0007669"/>
    <property type="project" value="InterPro"/>
</dbReference>
<dbReference type="Gene3D" id="3.40.30.10">
    <property type="entry name" value="Glutaredoxin"/>
    <property type="match status" value="1"/>
</dbReference>
<dbReference type="Proteomes" id="UP000275076">
    <property type="component" value="Unassembled WGS sequence"/>
</dbReference>
<comment type="caution">
    <text evidence="1">The sequence shown here is derived from an EMBL/GenBank/DDBJ whole genome shotgun (WGS) entry which is preliminary data.</text>
</comment>
<evidence type="ECO:0000313" key="1">
    <source>
        <dbReference type="EMBL" id="RSL32279.1"/>
    </source>
</evidence>
<dbReference type="Pfam" id="PF06953">
    <property type="entry name" value="ArsD"/>
    <property type="match status" value="1"/>
</dbReference>
<evidence type="ECO:0000313" key="2">
    <source>
        <dbReference type="Proteomes" id="UP000275076"/>
    </source>
</evidence>
<dbReference type="InterPro" id="IPR010712">
    <property type="entry name" value="Arsenical-R_ArsD"/>
</dbReference>
<dbReference type="EMBL" id="RBVX01000016">
    <property type="protein sequence ID" value="RSL32279.1"/>
    <property type="molecule type" value="Genomic_DNA"/>
</dbReference>
<accession>A0A3R9QSB4</accession>
<protein>
    <submittedName>
        <fullName evidence="1">Arsenical resistance operon transcriptional repressor ArsD</fullName>
    </submittedName>
</protein>
<dbReference type="RefSeq" id="WP_125557073.1">
    <property type="nucleotide sequence ID" value="NZ_RBVX01000016.1"/>
</dbReference>
<dbReference type="AlphaFoldDB" id="A0A3R9QSB4"/>
<dbReference type="OrthoDB" id="9801358at2"/>